<evidence type="ECO:0000313" key="3">
    <source>
        <dbReference type="Proteomes" id="UP000236161"/>
    </source>
</evidence>
<feature type="region of interest" description="Disordered" evidence="1">
    <location>
        <begin position="209"/>
        <end position="230"/>
    </location>
</feature>
<dbReference type="EMBL" id="KZ451948">
    <property type="protein sequence ID" value="PKA59548.1"/>
    <property type="molecule type" value="Genomic_DNA"/>
</dbReference>
<reference evidence="2 3" key="1">
    <citation type="journal article" date="2017" name="Nature">
        <title>The Apostasia genome and the evolution of orchids.</title>
        <authorList>
            <person name="Zhang G.Q."/>
            <person name="Liu K.W."/>
            <person name="Li Z."/>
            <person name="Lohaus R."/>
            <person name="Hsiao Y.Y."/>
            <person name="Niu S.C."/>
            <person name="Wang J.Y."/>
            <person name="Lin Y.C."/>
            <person name="Xu Q."/>
            <person name="Chen L.J."/>
            <person name="Yoshida K."/>
            <person name="Fujiwara S."/>
            <person name="Wang Z.W."/>
            <person name="Zhang Y.Q."/>
            <person name="Mitsuda N."/>
            <person name="Wang M."/>
            <person name="Liu G.H."/>
            <person name="Pecoraro L."/>
            <person name="Huang H.X."/>
            <person name="Xiao X.J."/>
            <person name="Lin M."/>
            <person name="Wu X.Y."/>
            <person name="Wu W.L."/>
            <person name="Chen Y.Y."/>
            <person name="Chang S.B."/>
            <person name="Sakamoto S."/>
            <person name="Ohme-Takagi M."/>
            <person name="Yagi M."/>
            <person name="Zeng S.J."/>
            <person name="Shen C.Y."/>
            <person name="Yeh C.M."/>
            <person name="Luo Y.B."/>
            <person name="Tsai W.C."/>
            <person name="Van de Peer Y."/>
            <person name="Liu Z.J."/>
        </authorList>
    </citation>
    <scope>NUCLEOTIDE SEQUENCE [LARGE SCALE GENOMIC DNA]</scope>
    <source>
        <strain evidence="3">cv. Shenzhen</strain>
        <tissue evidence="2">Stem</tissue>
    </source>
</reference>
<dbReference type="PANTHER" id="PTHR38371">
    <property type="entry name" value="RHO GTPASE-ACTIVATING PROTEIN"/>
    <property type="match status" value="1"/>
</dbReference>
<evidence type="ECO:0000313" key="2">
    <source>
        <dbReference type="EMBL" id="PKA59548.1"/>
    </source>
</evidence>
<feature type="compositionally biased region" description="Basic residues" evidence="1">
    <location>
        <begin position="400"/>
        <end position="411"/>
    </location>
</feature>
<feature type="region of interest" description="Disordered" evidence="1">
    <location>
        <begin position="429"/>
        <end position="454"/>
    </location>
</feature>
<dbReference type="Proteomes" id="UP000236161">
    <property type="component" value="Unassembled WGS sequence"/>
</dbReference>
<feature type="region of interest" description="Disordered" evidence="1">
    <location>
        <begin position="80"/>
        <end position="114"/>
    </location>
</feature>
<dbReference type="AlphaFoldDB" id="A0A2I0AVI2"/>
<dbReference type="STRING" id="1088818.A0A2I0AVI2"/>
<sequence>MEDFSAPSFSLGLDFDTADLRADGEKEGEAEAFLLKPSRDLSRKEEEGFVEPSIGESEQELGVQILKEVQEVDPPRILRRLRRGLPPGPRREAAVPAPSSDVMGEEPRPESPSVAKFYDEIEEFSSPEKEPRGRPDDFLSGQSNVACSSSKFSLVHRGVVADGSDGKKRTPKVTPSLGVGSTLTSLDSSSAKNIFPRLTISPIRKINLIDSDSDSSSSSKRSWKNEKVDTFSRKGKQLHEQYSNLEQHNIWSNKHQMQTFWEDFSPKKGTNLATPVLDEFCKEYLSSGKDKVVNRHLEKNKDSTKFSCSGTLYPDGFVNAFEDSCQLKSINGRLDNSLDSSRPQPPSYKYFYNSDPRIRALVRQCLPHFHPIGVTISDENKQNQFSSGDASGKSQGARGKLPKRNSMKKPKNQSCFNVTDALDISESWLNPRSKPNVPKDAGKRRVSADGRQSGHWFTGQDGKKVYVTKSGQELTGQPAYRQYRKVCFVLTICMVHVSVDVAELLTSSKSSLARWMLYCSTRCREKVLE</sequence>
<proteinExistence type="predicted"/>
<dbReference type="OrthoDB" id="1671977at2759"/>
<feature type="compositionally biased region" description="Polar residues" evidence="1">
    <location>
        <begin position="382"/>
        <end position="394"/>
    </location>
</feature>
<evidence type="ECO:0000256" key="1">
    <source>
        <dbReference type="SAM" id="MobiDB-lite"/>
    </source>
</evidence>
<name>A0A2I0AVI2_9ASPA</name>
<dbReference type="PANTHER" id="PTHR38371:SF1">
    <property type="entry name" value="RHO GTPASE-ACTIVATING PROTEIN"/>
    <property type="match status" value="1"/>
</dbReference>
<organism evidence="2 3">
    <name type="scientific">Apostasia shenzhenica</name>
    <dbReference type="NCBI Taxonomy" id="1088818"/>
    <lineage>
        <taxon>Eukaryota</taxon>
        <taxon>Viridiplantae</taxon>
        <taxon>Streptophyta</taxon>
        <taxon>Embryophyta</taxon>
        <taxon>Tracheophyta</taxon>
        <taxon>Spermatophyta</taxon>
        <taxon>Magnoliopsida</taxon>
        <taxon>Liliopsida</taxon>
        <taxon>Asparagales</taxon>
        <taxon>Orchidaceae</taxon>
        <taxon>Apostasioideae</taxon>
        <taxon>Apostasia</taxon>
    </lineage>
</organism>
<gene>
    <name evidence="2" type="ORF">AXF42_Ash016572</name>
</gene>
<protein>
    <submittedName>
        <fullName evidence="2">Uncharacterized protein</fullName>
    </submittedName>
</protein>
<feature type="region of interest" description="Disordered" evidence="1">
    <location>
        <begin position="162"/>
        <end position="182"/>
    </location>
</feature>
<keyword evidence="3" id="KW-1185">Reference proteome</keyword>
<accession>A0A2I0AVI2</accession>
<feature type="region of interest" description="Disordered" evidence="1">
    <location>
        <begin position="380"/>
        <end position="413"/>
    </location>
</feature>